<reference evidence="1 2" key="1">
    <citation type="submission" date="2019-12" db="EMBL/GenBank/DDBJ databases">
        <title>Bacillus toyonensis BV-17 genome.</title>
        <authorList>
            <person name="Chen J."/>
        </authorList>
    </citation>
    <scope>NUCLEOTIDE SEQUENCE [LARGE SCALE GENOMIC DNA]</scope>
    <source>
        <strain evidence="1 2">BV-17</strain>
    </source>
</reference>
<name>A0ABX6GD48_9BACI</name>
<sequence>MAKGNPNLITFNRTDFSISSYIEDVCKEIADHFKVQRRYVRQFCTLIRGSRSWDMENMDEKLDGWSKKMEVVPESANFVRLITKAFKICQNADDIKHLRGGMVEALVIGSCGGSSILESNQYGWGASVTINKEDSYTVRYSCSERKSEECTNRLTVDVGHWNGYHGRFYECKVNPVAVGCKENNYMITLDECLKNNSISHEMFFVCAESHERVKMILEEKGIEKQFKPLGYDTLFA</sequence>
<keyword evidence="2" id="KW-1185">Reference proteome</keyword>
<evidence type="ECO:0000313" key="1">
    <source>
        <dbReference type="EMBL" id="QHA19785.1"/>
    </source>
</evidence>
<proteinExistence type="predicted"/>
<dbReference type="EMBL" id="CP047044">
    <property type="protein sequence ID" value="QHA19785.1"/>
    <property type="molecule type" value="Genomic_DNA"/>
</dbReference>
<gene>
    <name evidence="1" type="ORF">GPA05_23000</name>
</gene>
<dbReference type="Proteomes" id="UP000440820">
    <property type="component" value="Chromosome"/>
</dbReference>
<organism evidence="1 2">
    <name type="scientific">Bacillus toyonensis</name>
    <dbReference type="NCBI Taxonomy" id="155322"/>
    <lineage>
        <taxon>Bacteria</taxon>
        <taxon>Bacillati</taxon>
        <taxon>Bacillota</taxon>
        <taxon>Bacilli</taxon>
        <taxon>Bacillales</taxon>
        <taxon>Bacillaceae</taxon>
        <taxon>Bacillus</taxon>
        <taxon>Bacillus cereus group</taxon>
    </lineage>
</organism>
<dbReference type="RefSeq" id="WP_098644860.1">
    <property type="nucleotide sequence ID" value="NZ_JARMKU010000002.1"/>
</dbReference>
<protein>
    <submittedName>
        <fullName evidence="1">Uncharacterized protein</fullName>
    </submittedName>
</protein>
<accession>A0ABX6GD48</accession>
<evidence type="ECO:0000313" key="2">
    <source>
        <dbReference type="Proteomes" id="UP000440820"/>
    </source>
</evidence>